<keyword evidence="4" id="KW-1185">Reference proteome</keyword>
<evidence type="ECO:0000256" key="2">
    <source>
        <dbReference type="SAM" id="SignalP"/>
    </source>
</evidence>
<protein>
    <submittedName>
        <fullName evidence="3">Uncharacterized protein</fullName>
    </submittedName>
</protein>
<dbReference type="OrthoDB" id="9926152at2"/>
<dbReference type="Proteomes" id="UP000295221">
    <property type="component" value="Unassembled WGS sequence"/>
</dbReference>
<keyword evidence="1" id="KW-0812">Transmembrane</keyword>
<feature type="transmembrane region" description="Helical" evidence="1">
    <location>
        <begin position="65"/>
        <end position="85"/>
    </location>
</feature>
<reference evidence="3 4" key="1">
    <citation type="submission" date="2019-03" db="EMBL/GenBank/DDBJ databases">
        <title>Genomic Encyclopedia of Type Strains, Phase IV (KMG-IV): sequencing the most valuable type-strain genomes for metagenomic binning, comparative biology and taxonomic classification.</title>
        <authorList>
            <person name="Goeker M."/>
        </authorList>
    </citation>
    <scope>NUCLEOTIDE SEQUENCE [LARGE SCALE GENOMIC DNA]</scope>
    <source>
        <strain evidence="3 4">DSM 24179</strain>
    </source>
</reference>
<organism evidence="3 4">
    <name type="scientific">Natronoflexus pectinivorans</name>
    <dbReference type="NCBI Taxonomy" id="682526"/>
    <lineage>
        <taxon>Bacteria</taxon>
        <taxon>Pseudomonadati</taxon>
        <taxon>Bacteroidota</taxon>
        <taxon>Bacteroidia</taxon>
        <taxon>Marinilabiliales</taxon>
        <taxon>Marinilabiliaceae</taxon>
        <taxon>Natronoflexus</taxon>
    </lineage>
</organism>
<feature type="signal peptide" evidence="2">
    <location>
        <begin position="1"/>
        <end position="26"/>
    </location>
</feature>
<feature type="chain" id="PRO_5020408851" evidence="2">
    <location>
        <begin position="27"/>
        <end position="91"/>
    </location>
</feature>
<dbReference type="EMBL" id="SLWK01000005">
    <property type="protein sequence ID" value="TCO08242.1"/>
    <property type="molecule type" value="Genomic_DNA"/>
</dbReference>
<keyword evidence="1" id="KW-1133">Transmembrane helix</keyword>
<evidence type="ECO:0000256" key="1">
    <source>
        <dbReference type="SAM" id="Phobius"/>
    </source>
</evidence>
<proteinExistence type="predicted"/>
<keyword evidence="1" id="KW-0472">Membrane</keyword>
<evidence type="ECO:0000313" key="4">
    <source>
        <dbReference type="Proteomes" id="UP000295221"/>
    </source>
</evidence>
<evidence type="ECO:0000313" key="3">
    <source>
        <dbReference type="EMBL" id="TCO08242.1"/>
    </source>
</evidence>
<sequence>MRKFWMIIAMAIILAMGAGTVNNVMAQYDYEYETVAPDTLSIDDMDPILYSDDDYVAAEKSNNTGMVIGIIVIAVVAGLIVFKVVSGKKKE</sequence>
<keyword evidence="2" id="KW-0732">Signal</keyword>
<name>A0A4R2GIW1_9BACT</name>
<accession>A0A4R2GIW1</accession>
<dbReference type="AlphaFoldDB" id="A0A4R2GIW1"/>
<dbReference type="RefSeq" id="WP_132433552.1">
    <property type="nucleotide sequence ID" value="NZ_SLWK01000005.1"/>
</dbReference>
<comment type="caution">
    <text evidence="3">The sequence shown here is derived from an EMBL/GenBank/DDBJ whole genome shotgun (WGS) entry which is preliminary data.</text>
</comment>
<gene>
    <name evidence="3" type="ORF">EV194_10544</name>
</gene>